<dbReference type="RefSeq" id="WP_167925767.1">
    <property type="nucleotide sequence ID" value="NZ_JAATVY010000008.1"/>
</dbReference>
<sequence length="377" mass="42208">MPHVIDPRFRDRLVTLMKGADISAKTLAAKVPMQRSYLSEIINGRKMPSEDMARKIDQALNAGGQLANLVGVATLAGDRDHLADAAVFPHRISDTTLDALSRILNAQRYLEDSVGAAAVIGPVLPQLDTILAMARSARGTIRTRALYVAGQWAQYAGWLYTSLGEWDEARVWNGRALEWAVEIADPDLTATVLSYQAHVAWLNLHVGTTIGLARAALRDERVYPGQRAYDALQAARGYAYSGDIIEAERLLEAADRIIDQVDVWDGETPPWQYYREPWLWELERGLVHLYLNRWERGHAERAVAHLCTGYHGMPEQMHASDWAAEYRVHLANAYVKADAPHTAREVLAGARQVAEATESRRVLYRVVDLERQLRDAI</sequence>
<dbReference type="Proteomes" id="UP000722989">
    <property type="component" value="Unassembled WGS sequence"/>
</dbReference>
<dbReference type="SUPFAM" id="SSF47413">
    <property type="entry name" value="lambda repressor-like DNA-binding domains"/>
    <property type="match status" value="1"/>
</dbReference>
<evidence type="ECO:0000259" key="1">
    <source>
        <dbReference type="PROSITE" id="PS50943"/>
    </source>
</evidence>
<reference evidence="2 3" key="1">
    <citation type="submission" date="2020-03" db="EMBL/GenBank/DDBJ databases">
        <title>WGS of the type strain of Planosporangium spp.</title>
        <authorList>
            <person name="Thawai C."/>
        </authorList>
    </citation>
    <scope>NUCLEOTIDE SEQUENCE [LARGE SCALE GENOMIC DNA]</scope>
    <source>
        <strain evidence="2 3">TBRC 5610</strain>
    </source>
</reference>
<evidence type="ECO:0000313" key="3">
    <source>
        <dbReference type="Proteomes" id="UP000722989"/>
    </source>
</evidence>
<dbReference type="InterPro" id="IPR001387">
    <property type="entry name" value="Cro/C1-type_HTH"/>
</dbReference>
<organism evidence="2 3">
    <name type="scientific">Planosporangium thailandense</name>
    <dbReference type="NCBI Taxonomy" id="765197"/>
    <lineage>
        <taxon>Bacteria</taxon>
        <taxon>Bacillati</taxon>
        <taxon>Actinomycetota</taxon>
        <taxon>Actinomycetes</taxon>
        <taxon>Micromonosporales</taxon>
        <taxon>Micromonosporaceae</taxon>
        <taxon>Planosporangium</taxon>
    </lineage>
</organism>
<gene>
    <name evidence="2" type="ORF">HC031_14240</name>
</gene>
<evidence type="ECO:0000313" key="2">
    <source>
        <dbReference type="EMBL" id="NJC70868.1"/>
    </source>
</evidence>
<dbReference type="EMBL" id="JAATVY010000008">
    <property type="protein sequence ID" value="NJC70868.1"/>
    <property type="molecule type" value="Genomic_DNA"/>
</dbReference>
<dbReference type="SMART" id="SM00530">
    <property type="entry name" value="HTH_XRE"/>
    <property type="match status" value="1"/>
</dbReference>
<dbReference type="Gene3D" id="1.10.260.40">
    <property type="entry name" value="lambda repressor-like DNA-binding domains"/>
    <property type="match status" value="1"/>
</dbReference>
<accession>A0ABX0Y0B9</accession>
<feature type="domain" description="HTH cro/C1-type" evidence="1">
    <location>
        <begin position="13"/>
        <end position="66"/>
    </location>
</feature>
<keyword evidence="3" id="KW-1185">Reference proteome</keyword>
<dbReference type="InterPro" id="IPR010982">
    <property type="entry name" value="Lambda_DNA-bd_dom_sf"/>
</dbReference>
<protein>
    <submittedName>
        <fullName evidence="2">Helix-turn-helix transcriptional regulator</fullName>
    </submittedName>
</protein>
<name>A0ABX0Y0B9_9ACTN</name>
<proteinExistence type="predicted"/>
<comment type="caution">
    <text evidence="2">The sequence shown here is derived from an EMBL/GenBank/DDBJ whole genome shotgun (WGS) entry which is preliminary data.</text>
</comment>
<dbReference type="Pfam" id="PF01381">
    <property type="entry name" value="HTH_3"/>
    <property type="match status" value="1"/>
</dbReference>
<dbReference type="PROSITE" id="PS50943">
    <property type="entry name" value="HTH_CROC1"/>
    <property type="match status" value="1"/>
</dbReference>
<dbReference type="CDD" id="cd00093">
    <property type="entry name" value="HTH_XRE"/>
    <property type="match status" value="1"/>
</dbReference>